<keyword evidence="3" id="KW-0853">WD repeat</keyword>
<proteinExistence type="inferred from homology"/>
<organism evidence="11 12">
    <name type="scientific">Achlya hypogyna</name>
    <name type="common">Oomycete</name>
    <name type="synonym">Protoachlya hypogyna</name>
    <dbReference type="NCBI Taxonomy" id="1202772"/>
    <lineage>
        <taxon>Eukaryota</taxon>
        <taxon>Sar</taxon>
        <taxon>Stramenopiles</taxon>
        <taxon>Oomycota</taxon>
        <taxon>Saprolegniomycetes</taxon>
        <taxon>Saprolegniales</taxon>
        <taxon>Achlyaceae</taxon>
        <taxon>Achlya</taxon>
    </lineage>
</organism>
<dbReference type="SMART" id="SM00320">
    <property type="entry name" value="WD40"/>
    <property type="match status" value="6"/>
</dbReference>
<evidence type="ECO:0000313" key="11">
    <source>
        <dbReference type="EMBL" id="OQR92940.1"/>
    </source>
</evidence>
<name>A0A1V9Z531_ACHHY</name>
<keyword evidence="4" id="KW-0677">Repeat</keyword>
<evidence type="ECO:0000256" key="6">
    <source>
        <dbReference type="ARBA" id="ARBA00023212"/>
    </source>
</evidence>
<comment type="similarity">
    <text evidence="8">Belongs to the CFAP43 family.</text>
</comment>
<evidence type="ECO:0000256" key="4">
    <source>
        <dbReference type="ARBA" id="ARBA00022737"/>
    </source>
</evidence>
<dbReference type="Proteomes" id="UP000243579">
    <property type="component" value="Unassembled WGS sequence"/>
</dbReference>
<dbReference type="PANTHER" id="PTHR14885">
    <property type="entry name" value="CILIA- AND FLAGELLA-ASSOCIATED PROTEIN 43-RELATED"/>
    <property type="match status" value="1"/>
</dbReference>
<evidence type="ECO:0000313" key="12">
    <source>
        <dbReference type="Proteomes" id="UP000243579"/>
    </source>
</evidence>
<evidence type="ECO:0000256" key="3">
    <source>
        <dbReference type="ARBA" id="ARBA00022574"/>
    </source>
</evidence>
<dbReference type="InterPro" id="IPR036322">
    <property type="entry name" value="WD40_repeat_dom_sf"/>
</dbReference>
<keyword evidence="6" id="KW-0206">Cytoskeleton</keyword>
<keyword evidence="12" id="KW-1185">Reference proteome</keyword>
<evidence type="ECO:0000256" key="9">
    <source>
        <dbReference type="ARBA" id="ARBA00023662"/>
    </source>
</evidence>
<dbReference type="Gene3D" id="2.130.10.10">
    <property type="entry name" value="YVTN repeat-like/Quinoprotein amine dehydrogenase"/>
    <property type="match status" value="3"/>
</dbReference>
<comment type="subcellular location">
    <subcellularLocation>
        <location evidence="1">Cytoplasm</location>
        <location evidence="1">Cytoskeleton</location>
        <location evidence="1">Cilium axoneme</location>
    </subcellularLocation>
</comment>
<reference evidence="11 12" key="1">
    <citation type="journal article" date="2014" name="Genome Biol. Evol.">
        <title>The secreted proteins of Achlya hypogyna and Thraustotheca clavata identify the ancestral oomycete secretome and reveal gene acquisitions by horizontal gene transfer.</title>
        <authorList>
            <person name="Misner I."/>
            <person name="Blouin N."/>
            <person name="Leonard G."/>
            <person name="Richards T.A."/>
            <person name="Lane C.E."/>
        </authorList>
    </citation>
    <scope>NUCLEOTIDE SEQUENCE [LARGE SCALE GENOMIC DNA]</scope>
    <source>
        <strain evidence="11 12">ATCC 48635</strain>
    </source>
</reference>
<comment type="caution">
    <text evidence="11">The sequence shown here is derived from an EMBL/GenBank/DDBJ whole genome shotgun (WGS) entry which is preliminary data.</text>
</comment>
<evidence type="ECO:0000256" key="1">
    <source>
        <dbReference type="ARBA" id="ARBA00004430"/>
    </source>
</evidence>
<dbReference type="GO" id="GO:0060271">
    <property type="term" value="P:cilium assembly"/>
    <property type="evidence" value="ECO:0007669"/>
    <property type="project" value="TreeGrafter"/>
</dbReference>
<dbReference type="InterPro" id="IPR015943">
    <property type="entry name" value="WD40/YVTN_repeat-like_dom_sf"/>
</dbReference>
<evidence type="ECO:0000256" key="2">
    <source>
        <dbReference type="ARBA" id="ARBA00022490"/>
    </source>
</evidence>
<keyword evidence="2" id="KW-0963">Cytoplasm</keyword>
<evidence type="ECO:0000256" key="7">
    <source>
        <dbReference type="ARBA" id="ARBA00023273"/>
    </source>
</evidence>
<dbReference type="PANTHER" id="PTHR14885:SF1">
    <property type="entry name" value="CILIA- AND FLAGELLA-ASSOCIATED PROTEIN 43"/>
    <property type="match status" value="1"/>
</dbReference>
<keyword evidence="5 10" id="KW-0175">Coiled coil</keyword>
<evidence type="ECO:0000256" key="10">
    <source>
        <dbReference type="SAM" id="Coils"/>
    </source>
</evidence>
<dbReference type="SUPFAM" id="SSF50978">
    <property type="entry name" value="WD40 repeat-like"/>
    <property type="match status" value="2"/>
</dbReference>
<evidence type="ECO:0000256" key="8">
    <source>
        <dbReference type="ARBA" id="ARBA00023605"/>
    </source>
</evidence>
<dbReference type="EMBL" id="JNBR01000435">
    <property type="protein sequence ID" value="OQR92940.1"/>
    <property type="molecule type" value="Genomic_DNA"/>
</dbReference>
<protein>
    <recommendedName>
        <fullName evidence="9">Cilia- and flagella-associated protein 43</fullName>
    </recommendedName>
</protein>
<evidence type="ECO:0000256" key="5">
    <source>
        <dbReference type="ARBA" id="ARBA00023054"/>
    </source>
</evidence>
<dbReference type="Pfam" id="PF25828">
    <property type="entry name" value="CC_Cfap43"/>
    <property type="match status" value="3"/>
</dbReference>
<feature type="coiled-coil region" evidence="10">
    <location>
        <begin position="1576"/>
        <end position="1603"/>
    </location>
</feature>
<dbReference type="InterPro" id="IPR001680">
    <property type="entry name" value="WD40_rpt"/>
</dbReference>
<dbReference type="OrthoDB" id="64311at2759"/>
<sequence length="1681" mass="186117">MSLDGVVKHAFAYEGGDLVLADEHTVVTRCGNLLKFSSVVSNSQHFLSRSKATRIVAFDVNPKTASIALAACEENVGIEIYTLPEKKWKGRLPNDTTAFEYYLLKFSRCGTRLVSLGTDHGNQLRVWDLDHFEAIDGCLMTLPHRYSFASFNPLNPDIFVLGGDHGIVFWRVCRTQNSFCLNQMDGASTSDAAAQGDADVSGEEAAEKRAQYTCHCWSKEGHLYAANRLGELVKFDPTRGNVLAVVALSHTVVVTSLALTAECLVAGFTDGTLRWVSDQDFAVLQTVALPGGERLSAVGLSPNFARLVVGSTAGALYEIKALVDAEDDEKTVASSLLTKLGGFHTGAVLGMTLLIPAGGTNNDAVVVTGGTSGALFIWTVQSCKGIATVSLSELFETTAKSAITSVASRYLDPIVLVGDSTGHLRLLCLSKVGPAVVDATAIHSARVCTTAIDMIDIHPGLPLALLASSFSNVVYVLSLDPERQFRIVGFAKLPDTSSVLFVRWVPTSSLETTAFLASSATEVYYCALTNMDDRIAIEWHMGLLGTFLSSTVAHGGVFLQTQAKLLTYFNRTSKSMSVLRVHDAPKTIKSIEATAIHAEAHLKPVTCIAKSLLASRDGSEVLAMGAADGTVTLWLVQPKSAAASLKETAWLVAKQKTLVLHAGAVTALAFTHADDQLFLYTGGVDGAIFCVEIKPDHGLSLVKGISEGASPLYVNLAGSRKDPKRWALGDEGKPFLDRYAEEQDCLARAKFDAIKEKIRTPLNELQIKLKMMLAHNASLPEMEALERDEFVINRELQASLLAQNAARAADVRTHIARQIAEMNIVRERMKAEFWDTADTKGCVLHGLQSEDLIVYNLPTRKLTPAEKRREASVQRVRRLEYQLALLEPSDSVRSTRRRTSAGYHHADLIPPTINWMVNAGMLHPTLGKREAPPPKPDDFDVAAPVRLVDLIYHPAMIRTRKQQRTQIALLMAYERQLLGEYNKDFDEMVRLKETKMDEIEGKNARIREIGAELQVVERPTVYTWRPDEVPDSVLSLQPGEMTKTPYETDERRQAREAAEAAARALEAKNQKDDVAGRALRDMMNGTLEVKKELAAGPSLAREAWMDETPPEELTPEQKLKLAAYDAEAARLADEKEKYKKSLDLELKKLKADIVDICKSYDEKLKQLRELYLATRMSVLTQQTYVLRLGDVLMDHEHACHEQESLAKEIASIAADISRLATSHAQFDARLDACKDEWHRALDDDKALEKAFAREIEEAAGTALEHDVMRSLTELYRKRRGDDLKDDIKKTGVRHKNSIKIAKQGSSRVLVADGEPTGSLPDASTTLDPILSNDPFAFLDSKSKKRHEFRKVLPLDPDVDRPEAIALDSPVWSALNECRSRKITSEHTVKAKADALAEAKDVHEVSAYKLNALQAKKAQLETDLAALDASIRLSSENLPILVKIKQGQDEASGDDVRTLCEEAATALLICRGAVEKLNETILLHGKEQVGVLGKIKHFRKNINLMEWDHAYLAMQKKDMDDHYTDLQLLRVTKNLQEIFTTGDSSEKLKQEQHLLETKLAYMGKSHEAAALKQRKAVQSLQATLAERLRENEQFKRQLMDLQTHIQIREDIRASRRTAKAAPAKPGNKMKAITVRRKLVDLAKAQTEEIEFMRMELDKMRRRTFPSFVQPLNQTPPDDLFDD</sequence>
<gene>
    <name evidence="11" type="ORF">ACHHYP_03107</name>
</gene>
<dbReference type="GO" id="GO:0005930">
    <property type="term" value="C:axoneme"/>
    <property type="evidence" value="ECO:0007669"/>
    <property type="project" value="UniProtKB-SubCell"/>
</dbReference>
<accession>A0A1V9Z531</accession>
<keyword evidence="7" id="KW-0966">Cell projection</keyword>
<feature type="coiled-coil region" evidence="10">
    <location>
        <begin position="1121"/>
        <end position="1152"/>
    </location>
</feature>